<feature type="region of interest" description="Disordered" evidence="23">
    <location>
        <begin position="3663"/>
        <end position="3694"/>
    </location>
</feature>
<dbReference type="SUPFAM" id="SSF55785">
    <property type="entry name" value="PYP-like sensor domain (PAS domain)"/>
    <property type="match status" value="1"/>
</dbReference>
<evidence type="ECO:0000259" key="26">
    <source>
        <dbReference type="PROSITE" id="PS50198"/>
    </source>
</evidence>
<dbReference type="GO" id="GO:0006508">
    <property type="term" value="P:proteolysis"/>
    <property type="evidence" value="ECO:0007669"/>
    <property type="project" value="UniProtKB-KW"/>
</dbReference>
<feature type="compositionally biased region" description="Basic residues" evidence="23">
    <location>
        <begin position="5538"/>
        <end position="5552"/>
    </location>
</feature>
<feature type="region of interest" description="Disordered" evidence="23">
    <location>
        <begin position="5313"/>
        <end position="5705"/>
    </location>
</feature>
<feature type="compositionally biased region" description="Basic residues" evidence="23">
    <location>
        <begin position="6340"/>
        <end position="6360"/>
    </location>
</feature>
<dbReference type="InterPro" id="IPR023058">
    <property type="entry name" value="PPIase_PpiC_CS"/>
</dbReference>
<evidence type="ECO:0000259" key="27">
    <source>
        <dbReference type="PROSITE" id="PS51786"/>
    </source>
</evidence>
<feature type="compositionally biased region" description="Basic and acidic residues" evidence="23">
    <location>
        <begin position="4310"/>
        <end position="4323"/>
    </location>
</feature>
<feature type="compositionally biased region" description="Basic residues" evidence="23">
    <location>
        <begin position="536"/>
        <end position="548"/>
    </location>
</feature>
<dbReference type="Pfam" id="PF02190">
    <property type="entry name" value="LON_substr_bdg"/>
    <property type="match status" value="1"/>
</dbReference>
<dbReference type="InterPro" id="IPR008268">
    <property type="entry name" value="Peptidase_S16_AS"/>
</dbReference>
<dbReference type="InterPro" id="IPR027417">
    <property type="entry name" value="P-loop_NTPase"/>
</dbReference>
<feature type="compositionally biased region" description="Basic residues" evidence="23">
    <location>
        <begin position="987"/>
        <end position="1005"/>
    </location>
</feature>
<dbReference type="HAMAP" id="MF_01973">
    <property type="entry name" value="lon_bact"/>
    <property type="match status" value="1"/>
</dbReference>
<feature type="region of interest" description="Disordered" evidence="23">
    <location>
        <begin position="6728"/>
        <end position="6873"/>
    </location>
</feature>
<dbReference type="Gene3D" id="1.10.8.60">
    <property type="match status" value="1"/>
</dbReference>
<protein>
    <recommendedName>
        <fullName evidence="22">Lon protease homolog</fullName>
        <ecNumber evidence="22">3.4.21.-</ecNumber>
    </recommendedName>
</protein>
<keyword evidence="9 20" id="KW-0378">Hydrolase</keyword>
<dbReference type="GO" id="GO:0004176">
    <property type="term" value="F:ATP-dependent peptidase activity"/>
    <property type="evidence" value="ECO:0007669"/>
    <property type="project" value="UniProtKB-UniRule"/>
</dbReference>
<dbReference type="GO" id="GO:0004252">
    <property type="term" value="F:serine-type endopeptidase activity"/>
    <property type="evidence" value="ECO:0007669"/>
    <property type="project" value="UniProtKB-UniRule"/>
</dbReference>
<dbReference type="PROSITE" id="PS50059">
    <property type="entry name" value="FKBP_PPIASE"/>
    <property type="match status" value="1"/>
</dbReference>
<dbReference type="GO" id="GO:0016887">
    <property type="term" value="F:ATP hydrolysis activity"/>
    <property type="evidence" value="ECO:0007669"/>
    <property type="project" value="InterPro"/>
</dbReference>
<proteinExistence type="inferred from homology"/>
<evidence type="ECO:0000256" key="5">
    <source>
        <dbReference type="ARBA" id="ARBA00022543"/>
    </source>
</evidence>
<feature type="compositionally biased region" description="Basic and acidic residues" evidence="23">
    <location>
        <begin position="5508"/>
        <end position="5525"/>
    </location>
</feature>
<dbReference type="SUPFAM" id="SSF109998">
    <property type="entry name" value="Triger factor/SurA peptide-binding domain-like"/>
    <property type="match status" value="2"/>
</dbReference>
<name>A0A699GKD5_TANCI</name>
<feature type="compositionally biased region" description="Basic and acidic residues" evidence="23">
    <location>
        <begin position="6170"/>
        <end position="6179"/>
    </location>
</feature>
<evidence type="ECO:0000259" key="28">
    <source>
        <dbReference type="PROSITE" id="PS51787"/>
    </source>
</evidence>
<dbReference type="Gene3D" id="3.40.50.300">
    <property type="entry name" value="P-loop containing nucleotide triphosphate hydrolases"/>
    <property type="match status" value="1"/>
</dbReference>
<feature type="compositionally biased region" description="Basic and acidic residues" evidence="23">
    <location>
        <begin position="5743"/>
        <end position="5757"/>
    </location>
</feature>
<dbReference type="GO" id="GO:0006457">
    <property type="term" value="P:protein folding"/>
    <property type="evidence" value="ECO:0007669"/>
    <property type="project" value="InterPro"/>
</dbReference>
<evidence type="ECO:0000256" key="12">
    <source>
        <dbReference type="ARBA" id="ARBA00022991"/>
    </source>
</evidence>
<comment type="similarity">
    <text evidence="20 21">Belongs to the peptidase S16 family.</text>
</comment>
<feature type="compositionally biased region" description="Gly residues" evidence="23">
    <location>
        <begin position="142"/>
        <end position="162"/>
    </location>
</feature>
<feature type="region of interest" description="Disordered" evidence="23">
    <location>
        <begin position="488"/>
        <end position="562"/>
    </location>
</feature>
<dbReference type="Pfam" id="PF13624">
    <property type="entry name" value="SurA_N_3"/>
    <property type="match status" value="1"/>
</dbReference>
<keyword evidence="6" id="KW-0716">Sensory transduction</keyword>
<feature type="compositionally biased region" description="Basic and acidic residues" evidence="23">
    <location>
        <begin position="2056"/>
        <end position="2078"/>
    </location>
</feature>
<feature type="domain" description="PpiC" evidence="26">
    <location>
        <begin position="3303"/>
        <end position="3407"/>
    </location>
</feature>
<feature type="region of interest" description="Disordered" evidence="23">
    <location>
        <begin position="6307"/>
        <end position="6385"/>
    </location>
</feature>
<keyword evidence="17 19" id="KW-0413">Isomerase</keyword>
<keyword evidence="10 20" id="KW-0720">Serine protease</keyword>
<dbReference type="InterPro" id="IPR001179">
    <property type="entry name" value="PPIase_FKBP_dom"/>
</dbReference>
<dbReference type="Pfam" id="PF00216">
    <property type="entry name" value="Bac_DNA_binding"/>
    <property type="match status" value="1"/>
</dbReference>
<feature type="compositionally biased region" description="Basic residues" evidence="23">
    <location>
        <begin position="5772"/>
        <end position="5786"/>
    </location>
</feature>
<dbReference type="SUPFAM" id="SSF52540">
    <property type="entry name" value="P-loop containing nucleoside triphosphate hydrolases"/>
    <property type="match status" value="1"/>
</dbReference>
<dbReference type="Gene3D" id="2.30.130.40">
    <property type="entry name" value="LON domain-like"/>
    <property type="match status" value="1"/>
</dbReference>
<feature type="compositionally biased region" description="Basic residues" evidence="23">
    <location>
        <begin position="5560"/>
        <end position="5589"/>
    </location>
</feature>
<comment type="catalytic activity">
    <reaction evidence="1 19">
        <text>[protein]-peptidylproline (omega=180) = [protein]-peptidylproline (omega=0)</text>
        <dbReference type="Rhea" id="RHEA:16237"/>
        <dbReference type="Rhea" id="RHEA-COMP:10747"/>
        <dbReference type="Rhea" id="RHEA-COMP:10748"/>
        <dbReference type="ChEBI" id="CHEBI:83833"/>
        <dbReference type="ChEBI" id="CHEBI:83834"/>
        <dbReference type="EC" id="5.2.1.8"/>
    </reaction>
</comment>
<feature type="compositionally biased region" description="Basic and acidic residues" evidence="23">
    <location>
        <begin position="5344"/>
        <end position="5353"/>
    </location>
</feature>
<dbReference type="InterPro" id="IPR013655">
    <property type="entry name" value="PAS_fold_3"/>
</dbReference>
<feature type="compositionally biased region" description="Basic and acidic residues" evidence="23">
    <location>
        <begin position="912"/>
        <end position="922"/>
    </location>
</feature>
<comment type="similarity">
    <text evidence="3">Belongs to the FKBP-type PPIase family. Tig subfamily.</text>
</comment>
<evidence type="ECO:0000256" key="1">
    <source>
        <dbReference type="ARBA" id="ARBA00000971"/>
    </source>
</evidence>
<feature type="compositionally biased region" description="Basic and acidic residues" evidence="23">
    <location>
        <begin position="6114"/>
        <end position="6124"/>
    </location>
</feature>
<dbReference type="InterPro" id="IPR003959">
    <property type="entry name" value="ATPase_AAA_core"/>
</dbReference>
<feature type="region of interest" description="Disordered" evidence="23">
    <location>
        <begin position="6017"/>
        <end position="6192"/>
    </location>
</feature>
<feature type="compositionally biased region" description="Low complexity" evidence="23">
    <location>
        <begin position="5605"/>
        <end position="5630"/>
    </location>
</feature>
<comment type="catalytic activity">
    <reaction evidence="18">
        <text>Hydrolysis of proteins in presence of ATP.</text>
        <dbReference type="EC" id="3.4.21.53"/>
    </reaction>
</comment>
<dbReference type="SUPFAM" id="SSF54211">
    <property type="entry name" value="Ribosomal protein S5 domain 2-like"/>
    <property type="match status" value="1"/>
</dbReference>
<dbReference type="InterPro" id="IPR000119">
    <property type="entry name" value="Hist_DNA-bd"/>
</dbReference>
<dbReference type="PROSITE" id="PS01046">
    <property type="entry name" value="LON_SER"/>
    <property type="match status" value="1"/>
</dbReference>
<feature type="region of interest" description="Disordered" evidence="23">
    <location>
        <begin position="4182"/>
        <end position="4343"/>
    </location>
</feature>
<feature type="compositionally biased region" description="Basic residues" evidence="23">
    <location>
        <begin position="1888"/>
        <end position="1906"/>
    </location>
</feature>
<dbReference type="SUPFAM" id="SSF102735">
    <property type="entry name" value="Trigger factor ribosome-binding domain"/>
    <property type="match status" value="1"/>
</dbReference>
<dbReference type="PRINTS" id="PR00830">
    <property type="entry name" value="ENDOLAPTASE"/>
</dbReference>
<feature type="region of interest" description="Disordered" evidence="23">
    <location>
        <begin position="5902"/>
        <end position="5982"/>
    </location>
</feature>
<evidence type="ECO:0000256" key="9">
    <source>
        <dbReference type="ARBA" id="ARBA00022801"/>
    </source>
</evidence>
<dbReference type="FunFam" id="3.30.230.10:FF:000010">
    <property type="entry name" value="Lon protease"/>
    <property type="match status" value="1"/>
</dbReference>
<feature type="region of interest" description="Disordered" evidence="23">
    <location>
        <begin position="4128"/>
        <end position="4160"/>
    </location>
</feature>
<feature type="compositionally biased region" description="Low complexity" evidence="23">
    <location>
        <begin position="6085"/>
        <end position="6094"/>
    </location>
</feature>
<feature type="compositionally biased region" description="Basic residues" evidence="23">
    <location>
        <begin position="1983"/>
        <end position="1998"/>
    </location>
</feature>
<feature type="compositionally biased region" description="Basic residues" evidence="23">
    <location>
        <begin position="5798"/>
        <end position="5808"/>
    </location>
</feature>
<keyword evidence="5" id="KW-0600">Photoreceptor protein</keyword>
<feature type="active site" evidence="20">
    <location>
        <position position="2793"/>
    </location>
</feature>
<dbReference type="FunFam" id="1.20.58.1480:FF:000001">
    <property type="entry name" value="Lon protease"/>
    <property type="match status" value="1"/>
</dbReference>
<keyword evidence="7 20" id="KW-0645">Protease</keyword>
<keyword evidence="11 21" id="KW-0067">ATP-binding</keyword>
<dbReference type="InterPro" id="IPR027543">
    <property type="entry name" value="Lon_bac"/>
</dbReference>
<dbReference type="EMBL" id="BKCJ010000009">
    <property type="protein sequence ID" value="GEU28575.1"/>
    <property type="molecule type" value="Genomic_DNA"/>
</dbReference>
<dbReference type="Pfam" id="PF05362">
    <property type="entry name" value="Lon_C"/>
    <property type="match status" value="1"/>
</dbReference>
<dbReference type="InterPro" id="IPR020568">
    <property type="entry name" value="Ribosomal_Su5_D2-typ_SF"/>
</dbReference>
<dbReference type="Gene3D" id="1.20.58.1480">
    <property type="match status" value="1"/>
</dbReference>
<dbReference type="Gene3D" id="1.10.4030.10">
    <property type="entry name" value="Porin chaperone SurA, peptide-binding domain"/>
    <property type="match status" value="1"/>
</dbReference>
<sequence length="7087" mass="767858">MSCAALAACSRPADKVEDIRPVRVLQLSGSDVDVNAEFAGQARPGADAARSAGLAAVAGAGHGRAALGRDQPRPGPGRRAPLPRIACQELCQPGGAGREGIEPVGGAVVGAGPAGAVPRPVQPGCLRGVDLRRRRRGDPGGRRSGAGGGPRHAGGAGGQGGREGNRDRPAGRQGRYAAPDRRCAGAAVGRSRPLGGGQDPRNLAGGRCRHPHLHGQGDDPGQSGGRQAGHDGRGIDVRVAGGKRRGAAGAGHGDRRGWQRPGAGQRRQAGTDGGHGRRQPAQAGAEGRLQPVALGARAHSPHALPDCRAADRRRPCVQQPGPGRRSAVHVPRHGGARHVAGRDRAANGRAGHGQAGKEIAGNPRHRRNQQLLETGRNPDHPEAARIDVAERRAAIVVPGAQEDRRHRLYLAGGRAGAVLQRRVRRYVRLHLRPVRRRVYLCRSQAVRRFRAPAVAGRAHRGQGGAVRRAGRESRHRVFAQEIFPVGHFNRSDCQPDRHPERRGIDRRAGDAHRQPAGAGDGRANHRARPGTAGAARQRHHVPPGRLCRHQASVPGPALREDARVRPYADRGGADRAGCQLHRAGLAYEAVPARRAARPGGGAVDPAGARRHILIHAHARHRSAQDFAGGADHCAGPAGRRRHHCGRDDGAQDGGGHVALRRGHVRLHVHRDPDADGHPDHGGGLFAHRPGQVHGRRVHILAVFRQRAGAGDLVGGGRDVYAVPRLRAAQGQAACAWRAPRRIRYAGLSPLPRRGELPPRADGGAVDAGRHELCRQRGAGQKIRGVRVPLAGRGEHDQLRGHGQSPFLSAARPDLPAIECLRKRFSGSARARQAAAERAAGAVPGAVPRHGRGRDQGAGNCRPGQGGQDAGAGRDVANRDARGQHHPVGHHGGAVPRGHPADRHPDPPAGRGAQHDLGPERHQYSHRQRQVRDHRPAGARPFRMGAGRGVARRARVGDHGAGGRGRPHPGRHRLGPDRAAAGVAARRAAGRLRHHHQGRRRRQRRGRGVDCGQPAAGDFYYLHAADAAAAQLFAGAAGVPDGSARCSGRGHGFAAVRPAAGLCGQPGHHCAVRHDHPQLGHPGGPDRAGYRRGARSVDGNRRVGRAPVPADHPDGGRCGAGDDPVVALGVLGTDGGGHHGRADPGHRADAVIPAGAVCGVVPREKARPESRARRPFSLTGRPLLLCKQAARMAKLVDAPVETLGKLERRITISFPLTEVRAEVEKRLKVQAKTAKAPGFRPGKVPLKMVAAQYGYQIETEVLNDKVGRAFNDAANEAQVRVAGYPNIQPKEESPEGVLTFDATFEVYPEVAVGDLTTVEIETVKADVTDAEIDKTIDILRKQRVHFHTKGEAGEHGDGGEPVAANGDRATVDFVGSIDGVEFPGGKAEDYPFVLGEGRMLPEFEAATIGLKVGEAKTFPLAFPEDYHGKDVAGKTAEFTITLKKLEWAHLPEVDAEFAKSLGVADGDIAKMREDIKVNLEREVAGRVKARNKEAVMDALVKTATLDVPQALIAQDTERLAEITRQDMAQRGMNVKDVPFPPELFADKAERRVRLGLILSQLVGENNLQAQPEQVKAQIEDFAQSYEDPREVLKYYYSDRRRLAEVEALVLEENVVNYVLGLSKTSSKAIAFDELMGSNAQAMTGYYRNPALDTEALGLVPMVVEQSGRDGQPDRGPAAVPGKRKSGQGYLAVHQFAWWFGLGRPGHLRHHAVHQAGSVHAVHRHGRLDGRLPAGRRRQGQALLAAELAHHDSPAVRWIARHGFGHRDPGQGNPVPAPPPERHHGRAHRPIDRTDRQRHRSRPLPVGRRGGRVWLDRPGLARPVRDRTANGQAHPVGGRVQPLQAPEAPGQEGRRRTGQEQYLAGRPDRLRQDPAGADPGPHAQRAVRDCRRHHPDRSRLRGRRRGKHHPEAAAELQLRCGKSAARHRLHRRDRQDLAQVGQPVHHARRVGRGRAAGVAQTDRRHHGLGAAAGRTQASEPGLRADRHHQHHVHLRRRVRRPGQGDFQPLGKIGHRFLGQRQEQERAQRQRRADGSGTGRLDQVRPDSRAGRPSAGRGDVGRADRGGADPDPGRAEKRADQAIRQAAGHGRRGTGNPTRPKPLSIATSSLRFHIRYAMTTSKLTEQTQLPLLPLRDVVVFPHMVIPLFVGRPKSIKALEAAMEQGKSIMLAAQKAAAKDEPSASDIYEIGCVANILQMLKLPDGTVKVLVEGAQRARINKITDTPTHFMADLTPLDSELGDDSEIEAMRRAIVQQFDQYVKLNKKIPPEILASLSGIDDAGRLADTVAAHLPLKLEQKQVILEIFSVAKRLEHLLGQLEGELDILQVEKRIRGRVKRQMEKSQREYYLNEQVKAIQKELGEGEDGADLDELEKKVALAKMPKEALDKATAELKKLKLMSPMSAEATVVRNYIDTLVSLPWKKKSKVNNDLSNAEKVLEGEHYGLDKVKERILEYLAVQQRVDKLKAPILCFVGPPGVGKTSLGQSIARATNRKFVRMALGGVRDEAEIRGHRRTYIGSMPGKVLQSLSKVGVRNPLFLLDEIDKMGADFRGDPSSALLEVLDPEQNHTFSDHYIEVDFDLSDVMFVATSNSYNIPPALLDRMEVIRLSGYTEDEKTNIALRYLLPKQIKNNGLKEEEISVSEATLRDIIRYYTREAGVRSLEREISKICRKVVKMLLLKKSDKKVLVAPKNLDKFLGVRRYDFGVAEKENQIGQVVGLAWTEVGGDLLTIEAVSMPGKGGVIRTGTLGDVMKESIEAARTVVRSRANRLGIKNEVFEKSDIHIHVPEGATPKDGPSAGAAMTVAMVSVFTGIPVRADVAMTGEITLRGEVLPIGGLKEKLLAAQRGGIKTVLIPEQNVKDLADIPDNVKNKLEIVPVRWIDKVLEIALERQPEPLSETAPVEAVAAAAAKPDGQTEVTELIDHIATSADISKAAAARALDAVIDGVTTTLQKNDSVTLVGFGDLAADDSKTGAVSSVGRAEPLQGLGREFEPLTAHQSLQNVVPCSRMLHLSTQIRFPRLPKPRLVAIASCHDYPCYRGVCAVKSPGVGEREFAIFILLALIIVPSFALVGLESYKGFGDDPTTIAKVGGQALTQQEFDNALRNQLDSYRQRMGAQFDQKMFDTPEFKQNILDQLIAERAIGVEVTRANLSVSDTQLQAAIIELFGGPGNFDMDRYKAILASQGLTPAMNDARMRRDMALQQLGGAVQSTGFAPRTVAKALSDIGAQEREVQELLLPVADFVPQVKVTDAMVKAFYDKNSKFFEIPEQAKIEYVVLNNDAVLAQVKVTDADVAKYYEANQAAFTTPESRRAAHILVALKKGASAADTAAAKAKADAIVAELRKTPGDFAKVAKARSEDPITGEQGGDLGIVTKDSLPAPALEAAVLKLKQGEISDPVQSEYGFHVLTVSALTPAVVKPLDTVKTDVAEALKKSQASKKYSEMAEAFSNTVYEQSDSLKPVADKLGLKIETAANVSRTASPAAGTAAFNNAKFLAALFSNDSIANKRNTEAVETAPSTLVAGRIVEFKPAAKRPLAEVDAAIRQRVTMEEAAKLASKAGADKLAAAKKSGDAAGFGAAKLVSRSKPEGLNGVALQDVMKADTSKLPAYVGVDMPGIGYGVYRIGKVQQPAVQDEARRKSEAEQIGTIVAQQEMYEYIELLKQRAKSISGAVPPPGSRRPRCRPVPGARPGRTARSCGRSSAAGDLFLAVQLRQVSQLFVERGGADQEVGVVFHQQLHPVRARQRERNAVGAAHGCHQCSGHAQVAHLFAFRFDKHGPRRIEAPQAVPDAGFERLLARLRLAGQAAQHGAAVRGQSFQVEYLRALRVEHFQQPALAAARGAAHDLEAQRGRLLQHGADLGAECLVAAVELGHGPADFGQDVRHGAAAVAAAPAVHERAPLARLVDPQLFDVQRDVFGHQRGAQLLGFECVDLLVQRAHADALLVVQHGRVDGAGQVVLRILDRAARINDGRGPDIVQDGRVRFGQRMQAVGLEQLGLVGHAVQHERHQRRTELLAQGAIHGIKLVRVIAAVVGRYAHADQHHLGACLFGGLGNGLQVGLGGRHGQAAQAVVGAQFDHYQRRLVLGEQGGQARAATAGGLAADAGIDEVGINVFEFRAGRSRIECSILCGSGRRNSDRVPGHRRQRPRQARGRRQRRADDPARGRFYRATRGDACHRGRIGFRQVHAAGSVGRPGHAQRRQGHPRRHRHLCAGRRRPRRAAQGQARVRVPVVPAAGPPDGRGKRHAADGAGRHCRRPRAGRGDAGARGPVHAPQTLPQIPVRRRTAARGAGPRLRDRTAAAVCRRTHRQPGRGHGRGGDTTDVRTEPPARLHPGAGHARPVDGGAVRPHDHHCRRAAGAMRKHVMTPRLPALLRAVGALIWCAQLAHAAQPAPAAPTRSAPPSMSAEQWRQAALDDVEDAYLITLDDHPGVHDPANPTFAGNLDKAREGGLALAAQVRDGAGYAAALQHFNALIRDGRAGVLLKDMPPSTPRWPGFITAWRGDNMFVTTTTPGGPAVGARIADCDGKPIAQLVEANVFGFGQRNGGTGPWWAYAPDVFIDQGNPFVTLPVQCIFIDEGRESRLTLTWRAMDDAAQKLRDDSVNGVILPIGVTQPRDRLYWFALPTFQPDDADKLAYGAMLRDVQLNRQRYLDADAVVIDLRGNQGGDPSWALRFAQALWGEARVNRRIKVAQARQAVWWRASFGNIARQSFAAADMTEQERRQQATDPQVVSQGMLAAQARDEKFYPDPAPAAVISDADRADNLPGDPPAFARPVYVVVPGQCAGGCLEALDIVSLFPNAKLIGAPSAADSSYAGIRLEPLKSGLATVIVPGKCRADGGDQLARSETDGADAGGHQVVGRRAVQPDGRQRRLPLRPALRQQAAAQSRQDVAGAGRGQCRVAGRVDRAIAVRHGNHGARTLEHDNRVQARRQRAGGGDAVRLHLRDRGVRPQQPRRFQRMGREHGGYRAAGQRLLQCRIGRDQVERVGIGQQGATAGDGARQQFPGAVRRSQPGADHQRGILEVVAFGQTAHQFGLAAVGRQRLFRIQHVHASGAAVEGSARGQDGRAGHAARTTDHGHVAVAALVGIVAARAQVGDEQSGIVQLHPSRRQQRRIDGQRGNGDRARVVASRVGVQARLVADERDGAGGADGDAVGADHGARVGIEPAGHVERQDGAAELAGGAAGLASRAGGRGAGEAATPGAAAVPHLAELVHGLHQRAHCACDRTRQADAEQPVHDQTPPCTGDDRDSVGADVDDGAAAGRRALPGSRALGRWRPVRWTVQHGLHGLAILDRPGRHFYRHRRAPARWQVAHVETAVRQSGTLRRRRHCRHPPHDGRGAAPGHRRRPDRRRQDGHDCRHQCAARAQGRADRAGHHARLRRRAAHRVPESAAPVRPPHRAARAAVRHRDRNRRAHRRPWRNGAAAGPGSGPRRAAGRVRPGPALGGHRVDARLPLPRPRKPRGRRRARHRLHAGVGLARSQSHDEAGGARRHHRGGRLPVAHPAPLRGPGGARAAGREPAVHAVERRPDGRARVPGQGQHPQRPGGRHRGHGARQRTGRLRPGDRLRHGRHVHRRFALRGPFRARVRYPGGRRAHARAHDEHPHGGGRRRLAAALRRQPLPRGPGQRGRQSGSGQLPPRRPAGCHRLQRHAGQDPARLFSAGVRRGRPPAARCPGRAHRIRGTGRAHCSGHRQPHHAGTGGRRFPRHRGGQYGQCHQADFRAARPRCHRVRAHQLWRRGRPACVPGGRRAGHENRVRARAGRRDVRVRHGAGGPDCHPRGRHGGGARGRRAGRYRGAPARAGPPGRRRPAAPGRGRRTDRADRARAPALRGHRHGADRAVRVHCRHARTVRDGIPQAVFVPDAGQKTDRGSGVGGSRGQVRCAGGSRARRDCRAGAPGRFAARRHRPHVCGRPVGANGAVPARRPAHRRRPCRSRHHCRGQCHHHRGNGLAGAGHAARPPGAAARGGAAGAARHRHRGRPGHARNLQQPVHVDCRADGAAAAEHGVFRQHQGAARFQLRDFRCRRQPDRQRAPHAGAPGLDGREHQDRDARQRRPHARGRRLHAQRPVPWRHAPARRDGDFARCRRGRRPAARGGNPGLARIGPLSGAQPGPEPGRPARPGGREPEGRGRAAQDGGPFRPGRGAGVHGPRAGQCRGSGAARDQRAARRHVPAQARQRRPDRGDGHGRPRHPQRRDRFYGHVRPGRQQLQRAVGRVHGGRAVRVPHAGGRRDSAQCRLPQAAQGDHSARLHAQPALSGLGRVGQRGNVHLHHQRAVRRAGRDGGRAGHDEQFYFWECALPVLRNHQRWFRRRPRFSRRGGGADQYDQLAPDRSRNPGIPLPRAAGKLPHPRGQRRRWRVARRRRRRAHGALPGADDGRHPVQQPHRSPVRHGWRQARCAGTQYRAARQWQRGTAGPYRQDRHAGRRYLRDRNARRRRLMAQRVYAHDWSATALGPIAGWPAALRISVNLVLASDFPSCLFWGEHQLMIYNDAYLLLLGQKPDALGRPLAHVWPEIWDDIVPILDRAWQGRSTFIEDFPLMVDRDGQSREAFFTFCYSPVLDEHGASAGILDTVVETTATVHAMRETARFSVALKDELQALTQDRDRIWQLSSDLMVLIDLDGVVAAVNPAFTRTLGWHEHELHGVSFTALVHPDERAVVAGQLAALRNGRGPARLEMRVRDKVGEHVYIDWTNALNGNFLLGIGRDSTAERAAAAALKRSEAALQQAQKMEAIGKLTGGPRPALRGQRAGRREPWRQAGQLPARVRPPPGARAARDQGGRLAGRHGRYAQPYAGRGNRRRTGRGGRPVEYLHRRRADGKRRAQPVHQRPRRHGRRRPAHHRGRQRLAGRPVHAPACGRRARPVRDGGRHRHRLRHAARGAASGVRPVLFHQARRAGHGSGPVDGVRLCQAVGRPCQYLQRGGQRHHGQAVPAPVRGPGGPGARRSAGPAGHGRRRDRAGGGRRRRRAQHGRGTAQAARLHRAQGQRRGQRHEHPRQRYRSRPAVYRRRHAGPAAQHGTGQAGAREAARTGRAVYVGLRGKRHRPRRPAGGGGGIAGQAVFARRPGAQGQAGAGGNRAARGPGPVTRAAMVPGRRD</sequence>
<evidence type="ECO:0000256" key="6">
    <source>
        <dbReference type="ARBA" id="ARBA00022606"/>
    </source>
</evidence>
<dbReference type="NCBIfam" id="TIGR00115">
    <property type="entry name" value="tig"/>
    <property type="match status" value="1"/>
</dbReference>
<reference evidence="29" key="1">
    <citation type="journal article" date="2019" name="Sci. Rep.">
        <title>Draft genome of Tanacetum cinerariifolium, the natural source of mosquito coil.</title>
        <authorList>
            <person name="Yamashiro T."/>
            <person name="Shiraishi A."/>
            <person name="Satake H."/>
            <person name="Nakayama K."/>
        </authorList>
    </citation>
    <scope>NUCLEOTIDE SEQUENCE</scope>
</reference>
<dbReference type="SUPFAM" id="SSF47729">
    <property type="entry name" value="IHF-like DNA-binding proteins"/>
    <property type="match status" value="1"/>
</dbReference>
<evidence type="ECO:0000256" key="3">
    <source>
        <dbReference type="ARBA" id="ARBA00005464"/>
    </source>
</evidence>
<dbReference type="FunFam" id="1.20.5.5270:FF:000002">
    <property type="entry name" value="Lon protease homolog"/>
    <property type="match status" value="1"/>
</dbReference>
<feature type="compositionally biased region" description="Low complexity" evidence="23">
    <location>
        <begin position="7009"/>
        <end position="7019"/>
    </location>
</feature>
<feature type="compositionally biased region" description="Basic residues" evidence="23">
    <location>
        <begin position="6943"/>
        <end position="6961"/>
    </location>
</feature>
<dbReference type="InterPro" id="IPR036611">
    <property type="entry name" value="Trigger_fac_ribosome-bd_sf"/>
</dbReference>
<comment type="caution">
    <text evidence="29">The sequence shown here is derived from an EMBL/GenBank/DDBJ whole genome shotgun (WGS) entry which is preliminary data.</text>
</comment>
<feature type="compositionally biased region" description="Low complexity" evidence="23">
    <location>
        <begin position="5787"/>
        <end position="5797"/>
    </location>
</feature>
<feature type="compositionally biased region" description="Basic and acidic residues" evidence="23">
    <location>
        <begin position="5106"/>
        <end position="5118"/>
    </location>
</feature>
<dbReference type="GO" id="GO:0043565">
    <property type="term" value="F:sequence-specific DNA binding"/>
    <property type="evidence" value="ECO:0007669"/>
    <property type="project" value="InterPro"/>
</dbReference>
<evidence type="ECO:0000256" key="2">
    <source>
        <dbReference type="ARBA" id="ARBA00004496"/>
    </source>
</evidence>
<evidence type="ECO:0000256" key="22">
    <source>
        <dbReference type="RuleBase" id="RU000592"/>
    </source>
</evidence>
<dbReference type="SMART" id="SM00382">
    <property type="entry name" value="AAA"/>
    <property type="match status" value="1"/>
</dbReference>
<feature type="compositionally biased region" description="Basic residues" evidence="23">
    <location>
        <begin position="6970"/>
        <end position="7002"/>
    </location>
</feature>
<dbReference type="SMART" id="SM00464">
    <property type="entry name" value="LON"/>
    <property type="match status" value="1"/>
</dbReference>
<dbReference type="InterPro" id="IPR054594">
    <property type="entry name" value="Lon_lid"/>
</dbReference>
<dbReference type="InterPro" id="IPR015947">
    <property type="entry name" value="PUA-like_sf"/>
</dbReference>
<evidence type="ECO:0000256" key="19">
    <source>
        <dbReference type="PROSITE-ProRule" id="PRU00277"/>
    </source>
</evidence>
<keyword evidence="14 19" id="KW-0697">Rotamase</keyword>
<keyword evidence="16" id="KW-0143">Chaperone</keyword>
<dbReference type="GO" id="GO:0030527">
    <property type="term" value="F:structural constituent of chromatin"/>
    <property type="evidence" value="ECO:0007669"/>
    <property type="project" value="InterPro"/>
</dbReference>
<evidence type="ECO:0000256" key="4">
    <source>
        <dbReference type="ARBA" id="ARBA00022490"/>
    </source>
</evidence>
<dbReference type="InterPro" id="IPR003593">
    <property type="entry name" value="AAA+_ATPase"/>
</dbReference>
<evidence type="ECO:0000256" key="11">
    <source>
        <dbReference type="ARBA" id="ARBA00022840"/>
    </source>
</evidence>
<dbReference type="SUPFAM" id="SSF52096">
    <property type="entry name" value="ClpP/crotonase"/>
    <property type="match status" value="1"/>
</dbReference>
<dbReference type="InterPro" id="IPR027304">
    <property type="entry name" value="Trigger_fact/SurA_dom_sf"/>
</dbReference>
<dbReference type="PROSITE" id="PS51787">
    <property type="entry name" value="LON_N"/>
    <property type="match status" value="1"/>
</dbReference>
<dbReference type="PROSITE" id="PS50198">
    <property type="entry name" value="PPIC_PPIASE_2"/>
    <property type="match status" value="1"/>
</dbReference>
<comment type="subcellular location">
    <subcellularLocation>
        <location evidence="2">Cytoplasm</location>
    </subcellularLocation>
</comment>
<dbReference type="InterPro" id="IPR027065">
    <property type="entry name" value="Lon_Prtase"/>
</dbReference>
<dbReference type="InterPro" id="IPR008269">
    <property type="entry name" value="Lon_proteolytic"/>
</dbReference>
<keyword evidence="13" id="KW-0346">Stress response</keyword>
<feature type="region of interest" description="Disordered" evidence="23">
    <location>
        <begin position="112"/>
        <end position="286"/>
    </location>
</feature>
<dbReference type="Pfam" id="PF00254">
    <property type="entry name" value="FKBP_C"/>
    <property type="match status" value="1"/>
</dbReference>
<feature type="region of interest" description="Disordered" evidence="23">
    <location>
        <begin position="5739"/>
        <end position="5831"/>
    </location>
</feature>
<feature type="compositionally biased region" description="Basic and acidic residues" evidence="23">
    <location>
        <begin position="489"/>
        <end position="513"/>
    </location>
</feature>
<dbReference type="Pfam" id="PF05698">
    <property type="entry name" value="Trigger_C"/>
    <property type="match status" value="1"/>
</dbReference>
<evidence type="ECO:0000313" key="29">
    <source>
        <dbReference type="EMBL" id="GEU28575.1"/>
    </source>
</evidence>
<feature type="region of interest" description="Disordered" evidence="23">
    <location>
        <begin position="5099"/>
        <end position="5118"/>
    </location>
</feature>
<dbReference type="InterPro" id="IPR046336">
    <property type="entry name" value="Lon_prtase_N_sf"/>
</dbReference>
<dbReference type="InterPro" id="IPR029045">
    <property type="entry name" value="ClpP/crotonase-like_dom_sf"/>
</dbReference>
<dbReference type="NCBIfam" id="TIGR00229">
    <property type="entry name" value="sensory_box"/>
    <property type="match status" value="1"/>
</dbReference>
<dbReference type="GO" id="GO:0003755">
    <property type="term" value="F:peptidyl-prolyl cis-trans isomerase activity"/>
    <property type="evidence" value="ECO:0007669"/>
    <property type="project" value="UniProtKB-KW"/>
</dbReference>
<feature type="domain" description="PPIase FKBP-type" evidence="24">
    <location>
        <begin position="1365"/>
        <end position="1450"/>
    </location>
</feature>
<dbReference type="Pfam" id="PF00004">
    <property type="entry name" value="AAA"/>
    <property type="match status" value="1"/>
</dbReference>
<dbReference type="GO" id="GO:0009881">
    <property type="term" value="F:photoreceptor activity"/>
    <property type="evidence" value="ECO:0007669"/>
    <property type="project" value="UniProtKB-KW"/>
</dbReference>
<evidence type="ECO:0000256" key="21">
    <source>
        <dbReference type="RuleBase" id="RU000591"/>
    </source>
</evidence>
<feature type="domain" description="PAS" evidence="25">
    <location>
        <begin position="6607"/>
        <end position="6662"/>
    </location>
</feature>
<dbReference type="PANTHER" id="PTHR10046">
    <property type="entry name" value="ATP DEPENDENT LON PROTEASE FAMILY MEMBER"/>
    <property type="match status" value="1"/>
</dbReference>
<feature type="compositionally biased region" description="Basic residues" evidence="23">
    <location>
        <begin position="5368"/>
        <end position="5378"/>
    </location>
</feature>
<dbReference type="GO" id="GO:0005737">
    <property type="term" value="C:cytoplasm"/>
    <property type="evidence" value="ECO:0007669"/>
    <property type="project" value="UniProtKB-SubCell"/>
</dbReference>
<dbReference type="FunFam" id="3.40.50.300:FF:000021">
    <property type="entry name" value="Lon protease homolog"/>
    <property type="match status" value="1"/>
</dbReference>
<dbReference type="InterPro" id="IPR037041">
    <property type="entry name" value="Trigger_fac_C_sf"/>
</dbReference>
<dbReference type="HAMAP" id="MF_00303">
    <property type="entry name" value="Trigger_factor_Tig"/>
    <property type="match status" value="1"/>
</dbReference>
<feature type="compositionally biased region" description="Basic residues" evidence="23">
    <location>
        <begin position="326"/>
        <end position="336"/>
    </location>
</feature>
<dbReference type="InterPro" id="IPR014721">
    <property type="entry name" value="Ribsml_uS5_D2-typ_fold_subgr"/>
</dbReference>
<feature type="compositionally biased region" description="Low complexity" evidence="23">
    <location>
        <begin position="831"/>
        <end position="847"/>
    </location>
</feature>
<dbReference type="Gene3D" id="1.20.5.5270">
    <property type="match status" value="1"/>
</dbReference>
<dbReference type="NCBIfam" id="NF008053">
    <property type="entry name" value="PRK10787.1"/>
    <property type="match status" value="1"/>
</dbReference>
<feature type="compositionally biased region" description="Basic and acidic residues" evidence="23">
    <location>
        <begin position="5809"/>
        <end position="5818"/>
    </location>
</feature>
<dbReference type="PROSITE" id="PS50112">
    <property type="entry name" value="PAS"/>
    <property type="match status" value="1"/>
</dbReference>
<dbReference type="GO" id="GO:0030163">
    <property type="term" value="P:protein catabolic process"/>
    <property type="evidence" value="ECO:0007669"/>
    <property type="project" value="InterPro"/>
</dbReference>
<feature type="active site" evidence="20">
    <location>
        <position position="2836"/>
    </location>
</feature>
<feature type="compositionally biased region" description="Basic residues" evidence="23">
    <location>
        <begin position="4298"/>
        <end position="4309"/>
    </location>
</feature>
<feature type="compositionally biased region" description="Low complexity" evidence="23">
    <location>
        <begin position="4214"/>
        <end position="4232"/>
    </location>
</feature>
<evidence type="ECO:0000256" key="10">
    <source>
        <dbReference type="ARBA" id="ARBA00022825"/>
    </source>
</evidence>
<feature type="compositionally biased region" description="Low complexity" evidence="23">
    <location>
        <begin position="5526"/>
        <end position="5537"/>
    </location>
</feature>
<dbReference type="Pfam" id="PF22667">
    <property type="entry name" value="Lon_lid"/>
    <property type="match status" value="1"/>
</dbReference>
<dbReference type="CDD" id="cd19500">
    <property type="entry name" value="RecA-like_Lon"/>
    <property type="match status" value="1"/>
</dbReference>
<feature type="region of interest" description="Disordered" evidence="23">
    <location>
        <begin position="1098"/>
        <end position="1117"/>
    </location>
</feature>
<dbReference type="SUPFAM" id="SSF54534">
    <property type="entry name" value="FKBP-like"/>
    <property type="match status" value="2"/>
</dbReference>
<evidence type="ECO:0000256" key="15">
    <source>
        <dbReference type="ARBA" id="ARBA00023170"/>
    </source>
</evidence>
<feature type="compositionally biased region" description="Basic residues" evidence="23">
    <location>
        <begin position="6859"/>
        <end position="6869"/>
    </location>
</feature>
<feature type="region of interest" description="Disordered" evidence="23">
    <location>
        <begin position="5855"/>
        <end position="5876"/>
    </location>
</feature>
<dbReference type="FunFam" id="3.10.50.40:FF:000001">
    <property type="entry name" value="Trigger factor"/>
    <property type="match status" value="1"/>
</dbReference>
<feature type="compositionally biased region" description="Basic residues" evidence="23">
    <location>
        <begin position="6046"/>
        <end position="6057"/>
    </location>
</feature>
<dbReference type="InterPro" id="IPR010992">
    <property type="entry name" value="IHF-like_DNA-bd_dom_sf"/>
</dbReference>
<dbReference type="NCBIfam" id="TIGR00763">
    <property type="entry name" value="lon"/>
    <property type="match status" value="1"/>
</dbReference>
<feature type="region of interest" description="Disordered" evidence="23">
    <location>
        <begin position="1761"/>
        <end position="1910"/>
    </location>
</feature>
<feature type="compositionally biased region" description="Low complexity" evidence="23">
    <location>
        <begin position="976"/>
        <end position="986"/>
    </location>
</feature>
<feature type="domain" description="Lon proteolytic" evidence="27">
    <location>
        <begin position="2706"/>
        <end position="2887"/>
    </location>
</feature>
<accession>A0A699GKD5</accession>
<dbReference type="Gene3D" id="4.10.520.10">
    <property type="entry name" value="IHF-like DNA-binding proteins"/>
    <property type="match status" value="1"/>
</dbReference>
<evidence type="ECO:0000256" key="7">
    <source>
        <dbReference type="ARBA" id="ARBA00022670"/>
    </source>
</evidence>
<feature type="region of interest" description="Disordered" evidence="23">
    <location>
        <begin position="5224"/>
        <end position="5258"/>
    </location>
</feature>
<keyword evidence="4" id="KW-0963">Cytoplasm</keyword>
<feature type="region of interest" description="Disordered" evidence="23">
    <location>
        <begin position="4984"/>
        <end position="5008"/>
    </location>
</feature>
<evidence type="ECO:0000256" key="18">
    <source>
        <dbReference type="ARBA" id="ARBA00050665"/>
    </source>
</evidence>
<dbReference type="Gene3D" id="3.90.226.10">
    <property type="entry name" value="2-enoyl-CoA Hydratase, Chain A, domain 1"/>
    <property type="match status" value="1"/>
</dbReference>
<dbReference type="Gene3D" id="3.10.50.40">
    <property type="match status" value="2"/>
</dbReference>
<dbReference type="EC" id="3.4.21.-" evidence="22"/>
<evidence type="ECO:0000259" key="25">
    <source>
        <dbReference type="PROSITE" id="PS50112"/>
    </source>
</evidence>
<organism evidence="29">
    <name type="scientific">Tanacetum cinerariifolium</name>
    <name type="common">Dalmatian daisy</name>
    <name type="synonym">Chrysanthemum cinerariifolium</name>
    <dbReference type="NCBI Taxonomy" id="118510"/>
    <lineage>
        <taxon>Eukaryota</taxon>
        <taxon>Viridiplantae</taxon>
        <taxon>Streptophyta</taxon>
        <taxon>Embryophyta</taxon>
        <taxon>Tracheophyta</taxon>
        <taxon>Spermatophyta</taxon>
        <taxon>Magnoliopsida</taxon>
        <taxon>eudicotyledons</taxon>
        <taxon>Gunneridae</taxon>
        <taxon>Pentapetalae</taxon>
        <taxon>asterids</taxon>
        <taxon>campanulids</taxon>
        <taxon>Asterales</taxon>
        <taxon>Asteraceae</taxon>
        <taxon>Asteroideae</taxon>
        <taxon>Anthemideae</taxon>
        <taxon>Anthemidinae</taxon>
        <taxon>Tanacetum</taxon>
    </lineage>
</organism>
<dbReference type="InterPro" id="IPR008880">
    <property type="entry name" value="Trigger_fac_C"/>
</dbReference>
<dbReference type="InterPro" id="IPR000014">
    <property type="entry name" value="PAS"/>
</dbReference>
<dbReference type="GO" id="GO:0015031">
    <property type="term" value="P:protein transport"/>
    <property type="evidence" value="ECO:0007669"/>
    <property type="project" value="InterPro"/>
</dbReference>
<feature type="compositionally biased region" description="Basic residues" evidence="23">
    <location>
        <begin position="5917"/>
        <end position="5940"/>
    </location>
</feature>
<gene>
    <name evidence="29" type="ORF">Tci_000553</name>
</gene>
<evidence type="ECO:0000256" key="14">
    <source>
        <dbReference type="ARBA" id="ARBA00023110"/>
    </source>
</evidence>
<dbReference type="InterPro" id="IPR046357">
    <property type="entry name" value="PPIase_dom_sf"/>
</dbReference>
<feature type="compositionally biased region" description="Basic residues" evidence="23">
    <location>
        <begin position="5668"/>
        <end position="5688"/>
    </location>
</feature>
<dbReference type="Gene3D" id="3.30.450.20">
    <property type="entry name" value="PAS domain"/>
    <property type="match status" value="2"/>
</dbReference>
<feature type="compositionally biased region" description="Low complexity" evidence="23">
    <location>
        <begin position="114"/>
        <end position="128"/>
    </location>
</feature>
<feature type="compositionally biased region" description="Basic residues" evidence="23">
    <location>
        <begin position="5965"/>
        <end position="5975"/>
    </location>
</feature>
<evidence type="ECO:0000259" key="24">
    <source>
        <dbReference type="PROSITE" id="PS50059"/>
    </source>
</evidence>
<dbReference type="InterPro" id="IPR008881">
    <property type="entry name" value="Trigger_fac_ribosome-bd_bac"/>
</dbReference>
<feature type="compositionally biased region" description="Basic residues" evidence="23">
    <location>
        <begin position="5389"/>
        <end position="5412"/>
    </location>
</feature>
<dbReference type="PROSITE" id="PS01096">
    <property type="entry name" value="PPIC_PPIASE_1"/>
    <property type="match status" value="1"/>
</dbReference>
<dbReference type="CDD" id="cd00130">
    <property type="entry name" value="PAS"/>
    <property type="match status" value="1"/>
</dbReference>
<dbReference type="SUPFAM" id="SSF88697">
    <property type="entry name" value="PUA domain-like"/>
    <property type="match status" value="1"/>
</dbReference>
<dbReference type="Gene3D" id="3.30.70.1050">
    <property type="entry name" value="Trigger factor ribosome-binding domain"/>
    <property type="match status" value="1"/>
</dbReference>
<dbReference type="InterPro" id="IPR005215">
    <property type="entry name" value="Trig_fac"/>
</dbReference>
<feature type="compositionally biased region" description="Low complexity" evidence="23">
    <location>
        <begin position="5946"/>
        <end position="5959"/>
    </location>
</feature>
<evidence type="ECO:0000256" key="13">
    <source>
        <dbReference type="ARBA" id="ARBA00023016"/>
    </source>
</evidence>
<evidence type="ECO:0000256" key="23">
    <source>
        <dbReference type="SAM" id="MobiDB-lite"/>
    </source>
</evidence>
<feature type="compositionally biased region" description="Basic residues" evidence="23">
    <location>
        <begin position="4135"/>
        <end position="4150"/>
    </location>
</feature>
<keyword evidence="12" id="KW-0157">Chromophore</keyword>
<feature type="region of interest" description="Disordered" evidence="23">
    <location>
        <begin position="6911"/>
        <end position="7019"/>
    </location>
</feature>
<dbReference type="SMART" id="SM00091">
    <property type="entry name" value="PAS"/>
    <property type="match status" value="1"/>
</dbReference>
<feature type="compositionally biased region" description="Basic residues" evidence="23">
    <location>
        <begin position="6804"/>
        <end position="6838"/>
    </location>
</feature>
<evidence type="ECO:0000256" key="17">
    <source>
        <dbReference type="ARBA" id="ARBA00023235"/>
    </source>
</evidence>
<dbReference type="InterPro" id="IPR035965">
    <property type="entry name" value="PAS-like_dom_sf"/>
</dbReference>
<feature type="region of interest" description="Disordered" evidence="23">
    <location>
        <begin position="831"/>
        <end position="1009"/>
    </location>
</feature>
<evidence type="ECO:0000256" key="8">
    <source>
        <dbReference type="ARBA" id="ARBA00022741"/>
    </source>
</evidence>
<feature type="compositionally biased region" description="Basic residues" evidence="23">
    <location>
        <begin position="4190"/>
        <end position="4213"/>
    </location>
</feature>
<dbReference type="PROSITE" id="PS51786">
    <property type="entry name" value="LON_PROTEOLYTIC"/>
    <property type="match status" value="1"/>
</dbReference>
<dbReference type="Gene3D" id="3.30.230.10">
    <property type="match status" value="1"/>
</dbReference>
<evidence type="ECO:0000256" key="20">
    <source>
        <dbReference type="PROSITE-ProRule" id="PRU01122"/>
    </source>
</evidence>
<dbReference type="Gene3D" id="1.10.3120.10">
    <property type="entry name" value="Trigger factor, C-terminal domain"/>
    <property type="match status" value="1"/>
</dbReference>
<dbReference type="InterPro" id="IPR004815">
    <property type="entry name" value="Lon_bac/euk-typ"/>
</dbReference>
<dbReference type="GO" id="GO:0005524">
    <property type="term" value="F:ATP binding"/>
    <property type="evidence" value="ECO:0007669"/>
    <property type="project" value="UniProtKB-KW"/>
</dbReference>
<feature type="region of interest" description="Disordered" evidence="23">
    <location>
        <begin position="7054"/>
        <end position="7087"/>
    </location>
</feature>
<dbReference type="Pfam" id="PF05697">
    <property type="entry name" value="Trigger_N"/>
    <property type="match status" value="1"/>
</dbReference>
<dbReference type="Pfam" id="PF08447">
    <property type="entry name" value="PAS_3"/>
    <property type="match status" value="1"/>
</dbReference>
<feature type="compositionally biased region" description="Basic residues" evidence="23">
    <location>
        <begin position="6159"/>
        <end position="6169"/>
    </location>
</feature>
<dbReference type="Pfam" id="PF00639">
    <property type="entry name" value="Rotamase"/>
    <property type="match status" value="1"/>
</dbReference>
<feature type="region of interest" description="Disordered" evidence="23">
    <location>
        <begin position="302"/>
        <end position="365"/>
    </location>
</feature>
<feature type="compositionally biased region" description="Low complexity" evidence="23">
    <location>
        <begin position="5413"/>
        <end position="5439"/>
    </location>
</feature>
<keyword evidence="15" id="KW-0675">Receptor</keyword>
<feature type="compositionally biased region" description="Basic residues" evidence="23">
    <location>
        <begin position="5450"/>
        <end position="5465"/>
    </location>
</feature>
<dbReference type="InterPro" id="IPR003111">
    <property type="entry name" value="Lon_prtase_N"/>
</dbReference>
<feature type="domain" description="Lon N-terminal" evidence="28">
    <location>
        <begin position="2126"/>
        <end position="2319"/>
    </location>
</feature>
<keyword evidence="8 21" id="KW-0547">Nucleotide-binding</keyword>
<feature type="compositionally biased region" description="Basic and acidic residues" evidence="23">
    <location>
        <begin position="2019"/>
        <end position="2031"/>
    </location>
</feature>
<feature type="region of interest" description="Disordered" evidence="23">
    <location>
        <begin position="1664"/>
        <end position="1683"/>
    </location>
</feature>
<dbReference type="InterPro" id="IPR000297">
    <property type="entry name" value="PPIase_PpiC"/>
</dbReference>
<feature type="compositionally biased region" description="Basic and acidic residues" evidence="23">
    <location>
        <begin position="6034"/>
        <end position="6045"/>
    </location>
</feature>
<feature type="region of interest" description="Disordered" evidence="23">
    <location>
        <begin position="1931"/>
        <end position="2100"/>
    </location>
</feature>
<evidence type="ECO:0000256" key="16">
    <source>
        <dbReference type="ARBA" id="ARBA00023186"/>
    </source>
</evidence>